<reference evidence="1" key="1">
    <citation type="submission" date="2022-08" db="EMBL/GenBank/DDBJ databases">
        <title>Genome Sequence of Lecanicillium fungicola.</title>
        <authorList>
            <person name="Buettner E."/>
        </authorList>
    </citation>
    <scope>NUCLEOTIDE SEQUENCE</scope>
    <source>
        <strain evidence="1">Babe33</strain>
    </source>
</reference>
<protein>
    <submittedName>
        <fullName evidence="1">Uncharacterized protein</fullName>
    </submittedName>
</protein>
<sequence>MTSISRPGEEIGLPMTEQQGSSPMGEITVGMTPARKASEPWWHIHPFRGMINDIRRRAPYYLSDFTDAWDYRVIPATVYMYFANILPALAFSLDMFQNTASHYGVNEVLLSSVLGSVVFALVAAQPLVIVGVTGPITVFNYTVYDIMHPTGVDYLGFMAWIGIWSLILHWILAITNSCNWLRWVTRFPCDIFGFYVACIYLQKGVQVLERLGHGPDFYLSVMVALLVFIVAYICGELGTSSLFRHWVRVFLKDYGTPLTLVFFTGFVHFGRMASVSLQRLPTGIAFEPTLTGRSWVVKFWELNVGDVFTALPFAILLTILFWFDHNGTSQIHPPYLF</sequence>
<accession>A0ACC1MJR0</accession>
<organism evidence="1 2">
    <name type="scientific">Zarea fungicola</name>
    <dbReference type="NCBI Taxonomy" id="93591"/>
    <lineage>
        <taxon>Eukaryota</taxon>
        <taxon>Fungi</taxon>
        <taxon>Dikarya</taxon>
        <taxon>Ascomycota</taxon>
        <taxon>Pezizomycotina</taxon>
        <taxon>Sordariomycetes</taxon>
        <taxon>Hypocreomycetidae</taxon>
        <taxon>Hypocreales</taxon>
        <taxon>Cordycipitaceae</taxon>
        <taxon>Zarea</taxon>
    </lineage>
</organism>
<keyword evidence="2" id="KW-1185">Reference proteome</keyword>
<comment type="caution">
    <text evidence="1">The sequence shown here is derived from an EMBL/GenBank/DDBJ whole genome shotgun (WGS) entry which is preliminary data.</text>
</comment>
<name>A0ACC1MJR0_9HYPO</name>
<dbReference type="EMBL" id="JANJQO010002357">
    <property type="protein sequence ID" value="KAJ2967250.1"/>
    <property type="molecule type" value="Genomic_DNA"/>
</dbReference>
<evidence type="ECO:0000313" key="1">
    <source>
        <dbReference type="EMBL" id="KAJ2967250.1"/>
    </source>
</evidence>
<dbReference type="Proteomes" id="UP001143910">
    <property type="component" value="Unassembled WGS sequence"/>
</dbReference>
<proteinExistence type="predicted"/>
<evidence type="ECO:0000313" key="2">
    <source>
        <dbReference type="Proteomes" id="UP001143910"/>
    </source>
</evidence>
<gene>
    <name evidence="1" type="ORF">NQ176_g9753</name>
</gene>